<dbReference type="CDD" id="cd02966">
    <property type="entry name" value="TlpA_like_family"/>
    <property type="match status" value="1"/>
</dbReference>
<keyword evidence="10" id="KW-1185">Reference proteome</keyword>
<dbReference type="PROSITE" id="PS51352">
    <property type="entry name" value="THIOREDOXIN_2"/>
    <property type="match status" value="1"/>
</dbReference>
<dbReference type="InterPro" id="IPR017937">
    <property type="entry name" value="Thioredoxin_CS"/>
</dbReference>
<dbReference type="PANTHER" id="PTHR42852:SF6">
    <property type="entry name" value="THIOL:DISULFIDE INTERCHANGE PROTEIN DSBE"/>
    <property type="match status" value="1"/>
</dbReference>
<keyword evidence="5" id="KW-0676">Redox-active center</keyword>
<dbReference type="EMBL" id="CANL01000040">
    <property type="protein sequence ID" value="CCM64731.1"/>
    <property type="molecule type" value="Genomic_DNA"/>
</dbReference>
<dbReference type="GO" id="GO:0030313">
    <property type="term" value="C:cell envelope"/>
    <property type="evidence" value="ECO:0007669"/>
    <property type="project" value="UniProtKB-SubCell"/>
</dbReference>
<keyword evidence="4" id="KW-1015">Disulfide bond</keyword>
<dbReference type="InterPro" id="IPR000866">
    <property type="entry name" value="AhpC/TSA"/>
</dbReference>
<evidence type="ECO:0000259" key="8">
    <source>
        <dbReference type="PROSITE" id="PS51352"/>
    </source>
</evidence>
<evidence type="ECO:0000256" key="4">
    <source>
        <dbReference type="ARBA" id="ARBA00023157"/>
    </source>
</evidence>
<keyword evidence="2" id="KW-0201">Cytochrome c-type biogenesis</keyword>
<reference evidence="9 10" key="1">
    <citation type="journal article" date="2013" name="ISME J.">
        <title>Metabolic model for the filamentous 'Candidatus Microthrix parvicella' based on genomic and metagenomic analyses.</title>
        <authorList>
            <person name="Jon McIlroy S."/>
            <person name="Kristiansen R."/>
            <person name="Albertsen M."/>
            <person name="Michael Karst S."/>
            <person name="Rossetti S."/>
            <person name="Lund Nielsen J."/>
            <person name="Tandoi V."/>
            <person name="James Seviour R."/>
            <person name="Nielsen P.H."/>
        </authorList>
    </citation>
    <scope>NUCLEOTIDE SEQUENCE [LARGE SCALE GENOMIC DNA]</scope>
    <source>
        <strain evidence="9 10">RN1</strain>
    </source>
</reference>
<keyword evidence="7" id="KW-0812">Transmembrane</keyword>
<evidence type="ECO:0000256" key="3">
    <source>
        <dbReference type="ARBA" id="ARBA00022968"/>
    </source>
</evidence>
<keyword evidence="7" id="KW-0472">Membrane</keyword>
<sequence>MTFVSGTTPTPDSPPPEGPATPQTDSSNAPEGAAKAPPGSSRLRLSGRDMAAITAVSLVIAFAIAIAVVTFTNKGSSDAVPDEEFLTPQDTGAAAGSLEVGNPVPNLDLKLFDGTTTTLDDLLDRPMVVNVWASTCTPCLREMPDFEAVHQDLGDSVSFVGIDSGESKADGQPFADKLGITYPLAEDPEQVHSNALDLVALPMTLFINTDGTLAHRRLGAMDEAALRSNIEKYLKVPSA</sequence>
<dbReference type="STRING" id="1229780.BN381_450042"/>
<evidence type="ECO:0000256" key="2">
    <source>
        <dbReference type="ARBA" id="ARBA00022748"/>
    </source>
</evidence>
<keyword evidence="7" id="KW-1133">Transmembrane helix</keyword>
<dbReference type="Gene3D" id="3.40.30.10">
    <property type="entry name" value="Glutaredoxin"/>
    <property type="match status" value="1"/>
</dbReference>
<dbReference type="InterPro" id="IPR050553">
    <property type="entry name" value="Thioredoxin_ResA/DsbE_sf"/>
</dbReference>
<evidence type="ECO:0000313" key="9">
    <source>
        <dbReference type="EMBL" id="CCM64731.1"/>
    </source>
</evidence>
<dbReference type="HOGENOM" id="CLU_042529_11_4_11"/>
<proteinExistence type="predicted"/>
<evidence type="ECO:0000313" key="10">
    <source>
        <dbReference type="Proteomes" id="UP000018291"/>
    </source>
</evidence>
<keyword evidence="3" id="KW-0735">Signal-anchor</keyword>
<accession>R4Z5T4</accession>
<evidence type="ECO:0000256" key="1">
    <source>
        <dbReference type="ARBA" id="ARBA00004196"/>
    </source>
</evidence>
<evidence type="ECO:0000256" key="5">
    <source>
        <dbReference type="ARBA" id="ARBA00023284"/>
    </source>
</evidence>
<dbReference type="InterPro" id="IPR036249">
    <property type="entry name" value="Thioredoxin-like_sf"/>
</dbReference>
<dbReference type="Pfam" id="PF00578">
    <property type="entry name" value="AhpC-TSA"/>
    <property type="match status" value="1"/>
</dbReference>
<evidence type="ECO:0000256" key="7">
    <source>
        <dbReference type="SAM" id="Phobius"/>
    </source>
</evidence>
<feature type="region of interest" description="Disordered" evidence="6">
    <location>
        <begin position="1"/>
        <end position="44"/>
    </location>
</feature>
<feature type="transmembrane region" description="Helical" evidence="7">
    <location>
        <begin position="50"/>
        <end position="71"/>
    </location>
</feature>
<dbReference type="PROSITE" id="PS00194">
    <property type="entry name" value="THIOREDOXIN_1"/>
    <property type="match status" value="1"/>
</dbReference>
<dbReference type="Proteomes" id="UP000018291">
    <property type="component" value="Unassembled WGS sequence"/>
</dbReference>
<dbReference type="GO" id="GO:0016209">
    <property type="term" value="F:antioxidant activity"/>
    <property type="evidence" value="ECO:0007669"/>
    <property type="project" value="InterPro"/>
</dbReference>
<dbReference type="GO" id="GO:0016491">
    <property type="term" value="F:oxidoreductase activity"/>
    <property type="evidence" value="ECO:0007669"/>
    <property type="project" value="InterPro"/>
</dbReference>
<organism evidence="9 10">
    <name type="scientific">Candidatus Neomicrothrix parvicella RN1</name>
    <dbReference type="NCBI Taxonomy" id="1229780"/>
    <lineage>
        <taxon>Bacteria</taxon>
        <taxon>Bacillati</taxon>
        <taxon>Actinomycetota</taxon>
        <taxon>Acidimicrobiia</taxon>
        <taxon>Acidimicrobiales</taxon>
        <taxon>Microthrixaceae</taxon>
        <taxon>Candidatus Neomicrothrix</taxon>
    </lineage>
</organism>
<dbReference type="SUPFAM" id="SSF52833">
    <property type="entry name" value="Thioredoxin-like"/>
    <property type="match status" value="1"/>
</dbReference>
<evidence type="ECO:0000256" key="6">
    <source>
        <dbReference type="SAM" id="MobiDB-lite"/>
    </source>
</evidence>
<protein>
    <recommendedName>
        <fullName evidence="8">Thioredoxin domain-containing protein</fullName>
    </recommendedName>
</protein>
<dbReference type="PANTHER" id="PTHR42852">
    <property type="entry name" value="THIOL:DISULFIDE INTERCHANGE PROTEIN DSBE"/>
    <property type="match status" value="1"/>
</dbReference>
<comment type="subcellular location">
    <subcellularLocation>
        <location evidence="1">Cell envelope</location>
    </subcellularLocation>
</comment>
<gene>
    <name evidence="9" type="ORF">BN381_450042</name>
</gene>
<name>R4Z5T4_9ACTN</name>
<dbReference type="GO" id="GO:0017004">
    <property type="term" value="P:cytochrome complex assembly"/>
    <property type="evidence" value="ECO:0007669"/>
    <property type="project" value="UniProtKB-KW"/>
</dbReference>
<dbReference type="eggNOG" id="COG0526">
    <property type="taxonomic scope" value="Bacteria"/>
</dbReference>
<feature type="domain" description="Thioredoxin" evidence="8">
    <location>
        <begin position="98"/>
        <end position="235"/>
    </location>
</feature>
<dbReference type="AlphaFoldDB" id="R4Z5T4"/>
<comment type="caution">
    <text evidence="9">The sequence shown here is derived from an EMBL/GenBank/DDBJ whole genome shotgun (WGS) entry which is preliminary data.</text>
</comment>
<dbReference type="InterPro" id="IPR013766">
    <property type="entry name" value="Thioredoxin_domain"/>
</dbReference>